<comment type="similarity">
    <text evidence="2 7">Belongs to the SEC16 family.</text>
</comment>
<evidence type="ECO:0000256" key="8">
    <source>
        <dbReference type="SAM" id="MobiDB-lite"/>
    </source>
</evidence>
<feature type="compositionally biased region" description="Low complexity" evidence="8">
    <location>
        <begin position="1764"/>
        <end position="1773"/>
    </location>
</feature>
<name>A0A9P6NP98_9BASI</name>
<feature type="compositionally biased region" description="Low complexity" evidence="8">
    <location>
        <begin position="1831"/>
        <end position="1841"/>
    </location>
</feature>
<comment type="subcellular location">
    <subcellularLocation>
        <location evidence="1">Endoplasmic reticulum membrane</location>
        <topology evidence="1">Peripheral membrane protein</topology>
        <orientation evidence="1">Cytoplasmic side</orientation>
    </subcellularLocation>
</comment>
<evidence type="ECO:0000313" key="12">
    <source>
        <dbReference type="Proteomes" id="UP000886653"/>
    </source>
</evidence>
<evidence type="ECO:0000313" key="11">
    <source>
        <dbReference type="EMBL" id="KAG0147708.1"/>
    </source>
</evidence>
<protein>
    <recommendedName>
        <fullName evidence="7">Protein transport protein sec16</fullName>
    </recommendedName>
</protein>
<feature type="region of interest" description="Disordered" evidence="8">
    <location>
        <begin position="1"/>
        <end position="612"/>
    </location>
</feature>
<feature type="region of interest" description="Disordered" evidence="8">
    <location>
        <begin position="1719"/>
        <end position="1957"/>
    </location>
</feature>
<feature type="compositionally biased region" description="Polar residues" evidence="8">
    <location>
        <begin position="413"/>
        <end position="434"/>
    </location>
</feature>
<comment type="caution">
    <text evidence="11">The sequence shown here is derived from an EMBL/GenBank/DDBJ whole genome shotgun (WGS) entry which is preliminary data.</text>
</comment>
<feature type="compositionally biased region" description="Polar residues" evidence="8">
    <location>
        <begin position="114"/>
        <end position="128"/>
    </location>
</feature>
<accession>A0A9P6NP98</accession>
<evidence type="ECO:0000256" key="6">
    <source>
        <dbReference type="ARBA" id="ARBA00024687"/>
    </source>
</evidence>
<dbReference type="InterPro" id="IPR024298">
    <property type="entry name" value="Sec16_Sec23-bd"/>
</dbReference>
<proteinExistence type="inferred from homology"/>
<feature type="compositionally biased region" description="Polar residues" evidence="8">
    <location>
        <begin position="1883"/>
        <end position="1913"/>
    </location>
</feature>
<feature type="compositionally biased region" description="Polar residues" evidence="8">
    <location>
        <begin position="504"/>
        <end position="529"/>
    </location>
</feature>
<evidence type="ECO:0000259" key="9">
    <source>
        <dbReference type="Pfam" id="PF12931"/>
    </source>
</evidence>
<feature type="compositionally biased region" description="Acidic residues" evidence="8">
    <location>
        <begin position="1724"/>
        <end position="1733"/>
    </location>
</feature>
<comment type="function">
    <text evidence="6 7">Involved in the initiation of assembly of the COPII coat required for the formation of transport vesicles from the endoplasmic reticulum (ER) and the selection of cargo molecules. Also involved in autophagy.</text>
</comment>
<dbReference type="Gene3D" id="1.25.40.1030">
    <property type="match status" value="1"/>
</dbReference>
<feature type="compositionally biased region" description="Polar residues" evidence="8">
    <location>
        <begin position="544"/>
        <end position="555"/>
    </location>
</feature>
<feature type="compositionally biased region" description="Pro residues" evidence="8">
    <location>
        <begin position="1864"/>
        <end position="1881"/>
    </location>
</feature>
<feature type="region of interest" description="Disordered" evidence="8">
    <location>
        <begin position="900"/>
        <end position="921"/>
    </location>
</feature>
<keyword evidence="7" id="KW-0072">Autophagy</keyword>
<evidence type="ECO:0000256" key="1">
    <source>
        <dbReference type="ARBA" id="ARBA00004397"/>
    </source>
</evidence>
<evidence type="ECO:0000256" key="4">
    <source>
        <dbReference type="ARBA" id="ARBA00022824"/>
    </source>
</evidence>
<feature type="region of interest" description="Disordered" evidence="8">
    <location>
        <begin position="1558"/>
        <end position="1598"/>
    </location>
</feature>
<evidence type="ECO:0000256" key="3">
    <source>
        <dbReference type="ARBA" id="ARBA00022448"/>
    </source>
</evidence>
<feature type="compositionally biased region" description="Low complexity" evidence="8">
    <location>
        <begin position="324"/>
        <end position="338"/>
    </location>
</feature>
<feature type="domain" description="Sec16 Sec23-binding" evidence="9">
    <location>
        <begin position="1142"/>
        <end position="1492"/>
    </location>
</feature>
<feature type="compositionally biased region" description="Polar residues" evidence="8">
    <location>
        <begin position="81"/>
        <end position="99"/>
    </location>
</feature>
<dbReference type="Pfam" id="PF12932">
    <property type="entry name" value="Sec16"/>
    <property type="match status" value="1"/>
</dbReference>
<feature type="compositionally biased region" description="Low complexity" evidence="8">
    <location>
        <begin position="50"/>
        <end position="60"/>
    </location>
</feature>
<gene>
    <name evidence="11" type="ORF">CROQUDRAFT_670305</name>
</gene>
<keyword evidence="3 7" id="KW-0813">Transport</keyword>
<dbReference type="PANTHER" id="PTHR13402:SF6">
    <property type="entry name" value="SECRETORY 16, ISOFORM I"/>
    <property type="match status" value="1"/>
</dbReference>
<dbReference type="InterPro" id="IPR024340">
    <property type="entry name" value="Sec16_CCD"/>
</dbReference>
<dbReference type="Proteomes" id="UP000886653">
    <property type="component" value="Unassembled WGS sequence"/>
</dbReference>
<keyword evidence="7" id="KW-0472">Membrane</keyword>
<dbReference type="GO" id="GO:0007030">
    <property type="term" value="P:Golgi organization"/>
    <property type="evidence" value="ECO:0007669"/>
    <property type="project" value="TreeGrafter"/>
</dbReference>
<keyword evidence="5 7" id="KW-0931">ER-Golgi transport</keyword>
<dbReference type="GO" id="GO:0006914">
    <property type="term" value="P:autophagy"/>
    <property type="evidence" value="ECO:0007669"/>
    <property type="project" value="UniProtKB-KW"/>
</dbReference>
<dbReference type="Pfam" id="PF12931">
    <property type="entry name" value="TPR_Sec16"/>
    <property type="match status" value="1"/>
</dbReference>
<feature type="region of interest" description="Disordered" evidence="8">
    <location>
        <begin position="1099"/>
        <end position="1127"/>
    </location>
</feature>
<feature type="compositionally biased region" description="Polar residues" evidence="8">
    <location>
        <begin position="136"/>
        <end position="155"/>
    </location>
</feature>
<feature type="compositionally biased region" description="Polar residues" evidence="8">
    <location>
        <begin position="276"/>
        <end position="303"/>
    </location>
</feature>
<feature type="compositionally biased region" description="Polar residues" evidence="8">
    <location>
        <begin position="446"/>
        <end position="457"/>
    </location>
</feature>
<dbReference type="OrthoDB" id="8918678at2759"/>
<organism evidence="11 12">
    <name type="scientific">Cronartium quercuum f. sp. fusiforme G11</name>
    <dbReference type="NCBI Taxonomy" id="708437"/>
    <lineage>
        <taxon>Eukaryota</taxon>
        <taxon>Fungi</taxon>
        <taxon>Dikarya</taxon>
        <taxon>Basidiomycota</taxon>
        <taxon>Pucciniomycotina</taxon>
        <taxon>Pucciniomycetes</taxon>
        <taxon>Pucciniales</taxon>
        <taxon>Coleosporiaceae</taxon>
        <taxon>Cronartium</taxon>
    </lineage>
</organism>
<dbReference type="GO" id="GO:0070971">
    <property type="term" value="C:endoplasmic reticulum exit site"/>
    <property type="evidence" value="ECO:0007669"/>
    <property type="project" value="TreeGrafter"/>
</dbReference>
<reference evidence="11" key="1">
    <citation type="submission" date="2013-11" db="EMBL/GenBank/DDBJ databases">
        <title>Genome sequence of the fusiform rust pathogen reveals effectors for host alternation and coevolution with pine.</title>
        <authorList>
            <consortium name="DOE Joint Genome Institute"/>
            <person name="Smith K."/>
            <person name="Pendleton A."/>
            <person name="Kubisiak T."/>
            <person name="Anderson C."/>
            <person name="Salamov A."/>
            <person name="Aerts A."/>
            <person name="Riley R."/>
            <person name="Clum A."/>
            <person name="Lindquist E."/>
            <person name="Ence D."/>
            <person name="Campbell M."/>
            <person name="Kronenberg Z."/>
            <person name="Feau N."/>
            <person name="Dhillon B."/>
            <person name="Hamelin R."/>
            <person name="Burleigh J."/>
            <person name="Smith J."/>
            <person name="Yandell M."/>
            <person name="Nelson C."/>
            <person name="Grigoriev I."/>
            <person name="Davis J."/>
        </authorList>
    </citation>
    <scope>NUCLEOTIDE SEQUENCE</scope>
    <source>
        <strain evidence="11">G11</strain>
    </source>
</reference>
<dbReference type="GO" id="GO:0012507">
    <property type="term" value="C:ER to Golgi transport vesicle membrane"/>
    <property type="evidence" value="ECO:0007669"/>
    <property type="project" value="TreeGrafter"/>
</dbReference>
<dbReference type="GO" id="GO:0016192">
    <property type="term" value="P:vesicle-mediated transport"/>
    <property type="evidence" value="ECO:0007669"/>
    <property type="project" value="UniProtKB-KW"/>
</dbReference>
<feature type="compositionally biased region" description="Polar residues" evidence="8">
    <location>
        <begin position="19"/>
        <end position="28"/>
    </location>
</feature>
<evidence type="ECO:0000256" key="5">
    <source>
        <dbReference type="ARBA" id="ARBA00022892"/>
    </source>
</evidence>
<sequence>MSTDLSPLTLDAPPAQVADSGTTPTGRTHQSRKPSVGDASQLFGGGGSGLDDFFGSSSFSNHPSQPPGFATLREEFDPSAANAQFSWSTDQTPQSTPNGPSDDFYSIQGAGVSPISQDPYTFPSQAPSASHRHSYPITSNTSQAYSPNLSQSSTEPFRHFSPASYVSESSVSQVAPTYADYPQYDAYPDQHYAQDPNFLTQTGLGISNAPPPQPGHHPQTSYPDYNPYGLSQSFNTSNSCPSVPSHQGPSANPYDPVPNVPRTGSVGYQPVPGLPDTNQPALSHSHIHQSSQPALTHQSSAVTLTRPKALDAYDPPPIRKKKQIPPSAAASLPSSPALGYGQANQFGFGSFPSPPPAQTPPPPPKKRSISGPAEAPVAPGSNFYQPELASAYTPDSPQPSMYEPSYQPADGPQQAQTLHAPNLEWSSPSPNTDPQPIGDSPYEPQKYSNGTGRQSQSFHPYNPNPCFPPPTTFHHNGSSYFSQHAVSTTAQNDDPYAVADHNGVSYQAMTHPNDPNASNNATQPQSRRSSYGVLPHINGRESPLSDQTRSATSSPPIGPYQFEPISASTSPKLGHAPPSPTGVNSIATSFDRKPKRSSPLKMAVSVDEESDNTLTLTNHLAGDSQPPNPDGVVSTASQSVDDLLVEATKSLTLTTATEPHVNETTYNSESGAGTTDVGKLNLIPDPSHSSGWVAPDPPSSSNNFMAVPAVLIQPATPEMLVTEVSEPSPTTTNFDILADLDQARPSEDLSQDPSPYGYAPANGTTQESDPYDYGSGYGYHQTFNSTPGEPQQPFDSYQPQSTPEFSHPSTFSDSYAPQAGSHSDSYGQSVTSTPRYHGQQAPGGEHNVYDPYSAHSYQPTGTEPYEKTVVDTPAQPSRPSSRMLASDNAHLASPSELDAYAPHSHHQSARVSSDRDRDGDPMLQRLKSRIALASFGFGGKLLTVFPSGSQSSSFESGGYEDPYGSAASASSGTTVHIHKLSEVIPFADLQAFPGPLFMEGGSKSSIGKKRKEILQWLETKIDESEKECTYIQSNGHVSKTAHQDPAVVEAHTLKVDQAQDKLLILKLLKILIENEGKLSGSPKTDEAVRNALQSILIRSPSESTGSSSHPIDSLITTDPTAPSASPDTVASYTVRASSLDALQNFFSHGDRPKALKFALDQQMWAHALVIANSLGNETWRDTVREFVRSELSNAVGPGGQPSSGRESLRTLYSLFAGAGASAMEEFIPPTLLSGPTFTPSAPSLAPSPYAPINGLSSAVNSRASSPVPISKPEPRHPGVKVPTDVLKQWRATVSLTIANRVPGTAAFLLSLGDTLLSNDRIYAAHACYLLSNGLMPIVSLENGARICLLGSDPRPSRVGPGLDVEAVMLTEVLEFALSLAVVNKGQEAFMGIPHLQPYKLAMGYEYATAGLVTISYKYCEAIGATLKLATKPGTFYPPTLIEQVKAFSGRLSAAPVPSDKNTSWIARKMPRPTLDNVWQSLEGRVHKFVAGDDDEGKPESGAAGNSIGVGGAVLNVPSANALGPFSHYSSISPASSSGSLSRAQSSCDLRFGNTQTSGYPAASGGPFGHGTLVQRPASGGGFSSTATTDDKDPRQRSTSAMVSGYNSAGWYSHAEQNLNPASPTQPLLMDNQLIQRSEQQTTLTSSSAIAATGSGSGGWWDAASGGSTPINDSPSATFTSFEGGSTSEDTSGFIDPMASFGVPTFSTGASTADFTTYRNQDSFKDDDNDDDDLGLGNNTNRRKARASEDGEEDSGEKRTGGGVETTPKTTGTGLKPEDKTVKPSPSSSWLGRWFKRDGTQPTGSGPVKANLGEEVSLVYDPETKRWVSRKPGAAPSSAAPSSTPPPPARAQTASPTSAMRSPQGVPPPPSSVNSHAPPPPISRSMSSNVPSTNGAGKSENRLSQPTLLRNSISAADLGGSAELLPAPNMLSSAGPSPPPGKKPGTKKNIRSRYVEIR</sequence>
<evidence type="ECO:0000256" key="2">
    <source>
        <dbReference type="ARBA" id="ARBA00005927"/>
    </source>
</evidence>
<keyword evidence="7" id="KW-0653">Protein transport</keyword>
<feature type="region of interest" description="Disordered" evidence="8">
    <location>
        <begin position="745"/>
        <end position="886"/>
    </location>
</feature>
<keyword evidence="4 7" id="KW-0256">Endoplasmic reticulum</keyword>
<keyword evidence="12" id="KW-1185">Reference proteome</keyword>
<dbReference type="GO" id="GO:0005789">
    <property type="term" value="C:endoplasmic reticulum membrane"/>
    <property type="evidence" value="ECO:0007669"/>
    <property type="project" value="UniProtKB-SubCell"/>
</dbReference>
<dbReference type="GO" id="GO:0015031">
    <property type="term" value="P:protein transport"/>
    <property type="evidence" value="ECO:0007669"/>
    <property type="project" value="UniProtKB-KW"/>
</dbReference>
<feature type="compositionally biased region" description="Polar residues" evidence="8">
    <location>
        <begin position="218"/>
        <end position="250"/>
    </location>
</feature>
<evidence type="ECO:0000256" key="7">
    <source>
        <dbReference type="RuleBase" id="RU364101"/>
    </source>
</evidence>
<feature type="compositionally biased region" description="Low complexity" evidence="8">
    <location>
        <begin position="161"/>
        <end position="190"/>
    </location>
</feature>
<feature type="region of interest" description="Disordered" evidence="8">
    <location>
        <begin position="1665"/>
        <end position="1695"/>
    </location>
</feature>
<feature type="compositionally biased region" description="Polar residues" evidence="8">
    <location>
        <begin position="781"/>
        <end position="834"/>
    </location>
</feature>
<dbReference type="GO" id="GO:0070973">
    <property type="term" value="P:protein localization to endoplasmic reticulum exit site"/>
    <property type="evidence" value="ECO:0007669"/>
    <property type="project" value="TreeGrafter"/>
</dbReference>
<dbReference type="CDD" id="cd09233">
    <property type="entry name" value="ACE1-Sec16-like"/>
    <property type="match status" value="1"/>
</dbReference>
<feature type="compositionally biased region" description="Pro residues" evidence="8">
    <location>
        <begin position="352"/>
        <end position="363"/>
    </location>
</feature>
<feature type="compositionally biased region" description="Polar residues" evidence="8">
    <location>
        <begin position="477"/>
        <end position="492"/>
    </location>
</feature>
<feature type="domain" description="Sec16 central conserved" evidence="10">
    <location>
        <begin position="931"/>
        <end position="1076"/>
    </location>
</feature>
<dbReference type="PANTHER" id="PTHR13402">
    <property type="entry name" value="RGPR-RELATED"/>
    <property type="match status" value="1"/>
</dbReference>
<dbReference type="EMBL" id="MU167244">
    <property type="protein sequence ID" value="KAG0147708.1"/>
    <property type="molecule type" value="Genomic_DNA"/>
</dbReference>
<feature type="compositionally biased region" description="Polar residues" evidence="8">
    <location>
        <begin position="1669"/>
        <end position="1690"/>
    </location>
</feature>
<feature type="compositionally biased region" description="Polar residues" evidence="8">
    <location>
        <begin position="1114"/>
        <end position="1127"/>
    </location>
</feature>
<feature type="compositionally biased region" description="Pro residues" evidence="8">
    <location>
        <begin position="462"/>
        <end position="471"/>
    </location>
</feature>
<feature type="compositionally biased region" description="Low complexity" evidence="8">
    <location>
        <begin position="1099"/>
        <end position="1108"/>
    </location>
</feature>
<feature type="compositionally biased region" description="Low complexity" evidence="8">
    <location>
        <begin position="1849"/>
        <end position="1863"/>
    </location>
</feature>
<evidence type="ECO:0000259" key="10">
    <source>
        <dbReference type="Pfam" id="PF12932"/>
    </source>
</evidence>